<protein>
    <submittedName>
        <fullName evidence="2">ATP-binding protein</fullName>
    </submittedName>
</protein>
<dbReference type="Pfam" id="PF01078">
    <property type="entry name" value="Mg_chelatase"/>
    <property type="match status" value="1"/>
</dbReference>
<proteinExistence type="predicted"/>
<dbReference type="PANTHER" id="PTHR32039:SF7">
    <property type="entry name" value="COMPETENCE PROTEIN COMM"/>
    <property type="match status" value="1"/>
</dbReference>
<dbReference type="InterPro" id="IPR000523">
    <property type="entry name" value="Mg_chelatse_chII-like_cat_dom"/>
</dbReference>
<reference evidence="2" key="2">
    <citation type="submission" date="2021-04" db="EMBL/GenBank/DDBJ databases">
        <authorList>
            <person name="Gilroy R."/>
        </authorList>
    </citation>
    <scope>NUCLEOTIDE SEQUENCE</scope>
    <source>
        <strain evidence="2">1068</strain>
    </source>
</reference>
<dbReference type="GO" id="GO:0005524">
    <property type="term" value="F:ATP binding"/>
    <property type="evidence" value="ECO:0007669"/>
    <property type="project" value="UniProtKB-KW"/>
</dbReference>
<keyword evidence="2" id="KW-0067">ATP-binding</keyword>
<evidence type="ECO:0000313" key="3">
    <source>
        <dbReference type="Proteomes" id="UP000824056"/>
    </source>
</evidence>
<dbReference type="EMBL" id="DXBG01000088">
    <property type="protein sequence ID" value="HIZ64993.1"/>
    <property type="molecule type" value="Genomic_DNA"/>
</dbReference>
<keyword evidence="2" id="KW-0547">Nucleotide-binding</keyword>
<dbReference type="Gene3D" id="3.40.50.300">
    <property type="entry name" value="P-loop containing nucleotide triphosphate hydrolases"/>
    <property type="match status" value="1"/>
</dbReference>
<gene>
    <name evidence="2" type="ORF">H9809_03680</name>
</gene>
<reference evidence="2" key="1">
    <citation type="journal article" date="2021" name="PeerJ">
        <title>Extensive microbial diversity within the chicken gut microbiome revealed by metagenomics and culture.</title>
        <authorList>
            <person name="Gilroy R."/>
            <person name="Ravi A."/>
            <person name="Getino M."/>
            <person name="Pursley I."/>
            <person name="Horton D.L."/>
            <person name="Alikhan N.F."/>
            <person name="Baker D."/>
            <person name="Gharbi K."/>
            <person name="Hall N."/>
            <person name="Watson M."/>
            <person name="Adriaenssens E.M."/>
            <person name="Foster-Nyarko E."/>
            <person name="Jarju S."/>
            <person name="Secka A."/>
            <person name="Antonio M."/>
            <person name="Oren A."/>
            <person name="Chaudhuri R.R."/>
            <person name="La Ragione R."/>
            <person name="Hildebrand F."/>
            <person name="Pallen M.J."/>
        </authorList>
    </citation>
    <scope>NUCLEOTIDE SEQUENCE</scope>
    <source>
        <strain evidence="2">1068</strain>
    </source>
</reference>
<dbReference type="SUPFAM" id="SSF54211">
    <property type="entry name" value="Ribosomal protein S5 domain 2-like"/>
    <property type="match status" value="1"/>
</dbReference>
<name>A0A9D2FPG0_9FIRM</name>
<dbReference type="AlphaFoldDB" id="A0A9D2FPG0"/>
<dbReference type="InterPro" id="IPR027417">
    <property type="entry name" value="P-loop_NTPase"/>
</dbReference>
<sequence>MYSSIVSAAILGVSCVPVQVEADVSNGLPMFSMVGYLSSRVREAQERVWTGLKNAGFAFPPKRITVNLSPADIKKEGTRFDLPIAAALLEAFGYLDKEKTQGVCMAGELGLSGQIKGVRGILPIVDTARKAGCRLCIVPRANLKETEFIEGFPILGVDSVQEFMSYAEQENWGAKENPRKEWNWRDTEKEGDFSEILGQEAAKRATVIAAAGFHNILFIGTKGSGKTMLASRMAGIFPGMSREESMEVSRIYSIAGLLPEDRPLLMQRPFRSPHHTVTAKAMAGGGNFPVPGEITLAHKGV</sequence>
<dbReference type="InterPro" id="IPR020568">
    <property type="entry name" value="Ribosomal_Su5_D2-typ_SF"/>
</dbReference>
<dbReference type="InterPro" id="IPR014721">
    <property type="entry name" value="Ribsml_uS5_D2-typ_fold_subgr"/>
</dbReference>
<feature type="domain" description="Magnesium chelatase ChlI-like catalytic" evidence="1">
    <location>
        <begin position="192"/>
        <end position="301"/>
    </location>
</feature>
<organism evidence="2 3">
    <name type="scientific">Candidatus Blautia pullicola</name>
    <dbReference type="NCBI Taxonomy" id="2838498"/>
    <lineage>
        <taxon>Bacteria</taxon>
        <taxon>Bacillati</taxon>
        <taxon>Bacillota</taxon>
        <taxon>Clostridia</taxon>
        <taxon>Lachnospirales</taxon>
        <taxon>Lachnospiraceae</taxon>
        <taxon>Blautia</taxon>
    </lineage>
</organism>
<dbReference type="SUPFAM" id="SSF52540">
    <property type="entry name" value="P-loop containing nucleoside triphosphate hydrolases"/>
    <property type="match status" value="1"/>
</dbReference>
<dbReference type="Pfam" id="PF13541">
    <property type="entry name" value="ChlI"/>
    <property type="match status" value="1"/>
</dbReference>
<dbReference type="Gene3D" id="3.30.230.10">
    <property type="match status" value="1"/>
</dbReference>
<dbReference type="Proteomes" id="UP000824056">
    <property type="component" value="Unassembled WGS sequence"/>
</dbReference>
<evidence type="ECO:0000259" key="1">
    <source>
        <dbReference type="Pfam" id="PF01078"/>
    </source>
</evidence>
<comment type="caution">
    <text evidence="2">The sequence shown here is derived from an EMBL/GenBank/DDBJ whole genome shotgun (WGS) entry which is preliminary data.</text>
</comment>
<evidence type="ECO:0000313" key="2">
    <source>
        <dbReference type="EMBL" id="HIZ64993.1"/>
    </source>
</evidence>
<dbReference type="PANTHER" id="PTHR32039">
    <property type="entry name" value="MAGNESIUM-CHELATASE SUBUNIT CHLI"/>
    <property type="match status" value="1"/>
</dbReference>
<dbReference type="InterPro" id="IPR045006">
    <property type="entry name" value="CHLI-like"/>
</dbReference>
<accession>A0A9D2FPG0</accession>